<organism evidence="1 2">
    <name type="scientific">Laceyella sediminis</name>
    <dbReference type="NCBI Taxonomy" id="573074"/>
    <lineage>
        <taxon>Bacteria</taxon>
        <taxon>Bacillati</taxon>
        <taxon>Bacillota</taxon>
        <taxon>Bacilli</taxon>
        <taxon>Bacillales</taxon>
        <taxon>Thermoactinomycetaceae</taxon>
        <taxon>Laceyella</taxon>
    </lineage>
</organism>
<evidence type="ECO:0000313" key="2">
    <source>
        <dbReference type="Proteomes" id="UP000238836"/>
    </source>
</evidence>
<comment type="caution">
    <text evidence="1">The sequence shown here is derived from an EMBL/GenBank/DDBJ whole genome shotgun (WGS) entry which is preliminary data.</text>
</comment>
<name>A0ABX5ES58_9BACL</name>
<evidence type="ECO:0000313" key="1">
    <source>
        <dbReference type="EMBL" id="PRZ16414.1"/>
    </source>
</evidence>
<keyword evidence="2" id="KW-1185">Reference proteome</keyword>
<dbReference type="Gene3D" id="4.10.410.40">
    <property type="match status" value="1"/>
</dbReference>
<accession>A0ABX5ES58</accession>
<dbReference type="Pfam" id="PF06199">
    <property type="entry name" value="Phage_tail_2"/>
    <property type="match status" value="1"/>
</dbReference>
<reference evidence="1 2" key="1">
    <citation type="submission" date="2018-03" db="EMBL/GenBank/DDBJ databases">
        <title>Genomic Encyclopedia of Archaeal and Bacterial Type Strains, Phase II (KMG-II): from individual species to whole genera.</title>
        <authorList>
            <person name="Goeker M."/>
        </authorList>
    </citation>
    <scope>NUCLEOTIDE SEQUENCE [LARGE SCALE GENOMIC DNA]</scope>
    <source>
        <strain evidence="1 2">RHA1</strain>
    </source>
</reference>
<dbReference type="EMBL" id="PVTZ01000002">
    <property type="protein sequence ID" value="PRZ16414.1"/>
    <property type="molecule type" value="Genomic_DNA"/>
</dbReference>
<dbReference type="RefSeq" id="WP_022737478.1">
    <property type="nucleotide sequence ID" value="NZ_PVTZ01000002.1"/>
</dbReference>
<protein>
    <submittedName>
        <fullName evidence="1">TP901-1 family phage major tail protein</fullName>
    </submittedName>
</protein>
<proteinExistence type="predicted"/>
<dbReference type="InterPro" id="IPR011855">
    <property type="entry name" value="Phgtail_TP901_1"/>
</dbReference>
<sequence length="130" mass="14177">MATNGSTVLLMVKEGTNWIAVGEQTGLSIEESVNLIEAGHKGLTTQQYVYGKKEGSISLEGLYVKDDAGYLALKNAFKNRTAIMVRRQENGVNVEDVECLIESMSTEFPDDDVSTISVELKMNGEWTPAG</sequence>
<gene>
    <name evidence="1" type="ORF">CLV36_102123</name>
</gene>
<dbReference type="Proteomes" id="UP000238836">
    <property type="component" value="Unassembled WGS sequence"/>
</dbReference>